<evidence type="ECO:0000313" key="6">
    <source>
        <dbReference type="Proteomes" id="UP000676079"/>
    </source>
</evidence>
<evidence type="ECO:0000256" key="1">
    <source>
        <dbReference type="ARBA" id="ARBA00022801"/>
    </source>
</evidence>
<feature type="chain" id="PRO_5046759304" evidence="4">
    <location>
        <begin position="34"/>
        <end position="422"/>
    </location>
</feature>
<keyword evidence="2" id="KW-0442">Lipid degradation</keyword>
<keyword evidence="6" id="KW-1185">Reference proteome</keyword>
<reference evidence="5 6" key="1">
    <citation type="submission" date="2021-05" db="EMBL/GenBank/DDBJ databases">
        <title>Direct Submission.</title>
        <authorList>
            <person name="Li K."/>
            <person name="Gao J."/>
        </authorList>
    </citation>
    <scope>NUCLEOTIDE SEQUENCE [LARGE SCALE GENOMIC DNA]</scope>
    <source>
        <strain evidence="5 6">Mg02</strain>
    </source>
</reference>
<keyword evidence="3" id="KW-0443">Lipid metabolism</keyword>
<evidence type="ECO:0000256" key="4">
    <source>
        <dbReference type="SAM" id="SignalP"/>
    </source>
</evidence>
<dbReference type="PANTHER" id="PTHR10272:SF0">
    <property type="entry name" value="PLATELET-ACTIVATING FACTOR ACETYLHYDROLASE"/>
    <property type="match status" value="1"/>
</dbReference>
<dbReference type="GO" id="GO:0016787">
    <property type="term" value="F:hydrolase activity"/>
    <property type="evidence" value="ECO:0007669"/>
    <property type="project" value="UniProtKB-KW"/>
</dbReference>
<dbReference type="Proteomes" id="UP000676079">
    <property type="component" value="Chromosome"/>
</dbReference>
<dbReference type="PANTHER" id="PTHR10272">
    <property type="entry name" value="PLATELET-ACTIVATING FACTOR ACETYLHYDROLASE"/>
    <property type="match status" value="1"/>
</dbReference>
<accession>A0ABX8BMV9</accession>
<name>A0ABX8BMV9_9ACTN</name>
<organism evidence="5 6">
    <name type="scientific">Nocardiopsis changdeensis</name>
    <dbReference type="NCBI Taxonomy" id="2831969"/>
    <lineage>
        <taxon>Bacteria</taxon>
        <taxon>Bacillati</taxon>
        <taxon>Actinomycetota</taxon>
        <taxon>Actinomycetes</taxon>
        <taxon>Streptosporangiales</taxon>
        <taxon>Nocardiopsidaceae</taxon>
        <taxon>Nocardiopsis</taxon>
    </lineage>
</organism>
<evidence type="ECO:0000256" key="2">
    <source>
        <dbReference type="ARBA" id="ARBA00022963"/>
    </source>
</evidence>
<evidence type="ECO:0000313" key="5">
    <source>
        <dbReference type="EMBL" id="QUX23409.1"/>
    </source>
</evidence>
<dbReference type="Gene3D" id="3.40.50.1820">
    <property type="entry name" value="alpha/beta hydrolase"/>
    <property type="match status" value="1"/>
</dbReference>
<dbReference type="RefSeq" id="WP_220564630.1">
    <property type="nucleotide sequence ID" value="NZ_CP074133.1"/>
</dbReference>
<protein>
    <submittedName>
        <fullName evidence="5">Alpha/beta hydrolase</fullName>
    </submittedName>
</protein>
<dbReference type="EMBL" id="CP074133">
    <property type="protein sequence ID" value="QUX23409.1"/>
    <property type="molecule type" value="Genomic_DNA"/>
</dbReference>
<keyword evidence="1 5" id="KW-0378">Hydrolase</keyword>
<sequence length="422" mass="44551">MTRSQTPRAVRTRALLCAALVLAASLSAPTALSAVTDPEPVVLQPPAPTGPHPTGRTTLHLVDPDRGHPWVPAAEDRDVVVDVWYPARGGGEPAPYVPASFAETMKRDFEQYGIPRDAVDAAGARTASRLDAEAVDARLPVLLFSPGMGMSRHQYTALGEDLASQGFVVAAMDHPYEALVVELPDGRLLRTALPTNDTGNRRLAGGVRLADARFVLDRLEGFAAGEGAADDSGHPLPRGLADALDMERVGMFGHSLGGVTTAETMLVDDRVDAGVNMDGSLAYHVGDEEWSDATLAGASRPFALMGAGASGDEGLPHHSDHSPDWRLFVEASSAPVLEVYMSDGEHMASTDLQWIAPQLEDAFSPSSAAWRNAVRGGLGTVDPEESVAAQRAHLAAFFDHHLRGGASPLPDPAPAVTEVTEH</sequence>
<dbReference type="Pfam" id="PF03403">
    <property type="entry name" value="PAF-AH_p_II"/>
    <property type="match status" value="1"/>
</dbReference>
<keyword evidence="4" id="KW-0732">Signal</keyword>
<proteinExistence type="predicted"/>
<evidence type="ECO:0000256" key="3">
    <source>
        <dbReference type="ARBA" id="ARBA00023098"/>
    </source>
</evidence>
<dbReference type="InterPro" id="IPR029058">
    <property type="entry name" value="AB_hydrolase_fold"/>
</dbReference>
<dbReference type="SUPFAM" id="SSF53474">
    <property type="entry name" value="alpha/beta-Hydrolases"/>
    <property type="match status" value="1"/>
</dbReference>
<feature type="signal peptide" evidence="4">
    <location>
        <begin position="1"/>
        <end position="33"/>
    </location>
</feature>
<gene>
    <name evidence="5" type="ORF">KGD84_03210</name>
</gene>